<dbReference type="EMBL" id="AKGD01000001">
    <property type="protein sequence ID" value="EIT71922.1"/>
    <property type="molecule type" value="Genomic_DNA"/>
</dbReference>
<keyword evidence="3" id="KW-1185">Reference proteome</keyword>
<feature type="region of interest" description="Disordered" evidence="1">
    <location>
        <begin position="19"/>
        <end position="42"/>
    </location>
</feature>
<name>I7ZJI1_9GAMM</name>
<comment type="caution">
    <text evidence="2">The sequence shown here is derived from an EMBL/GenBank/DDBJ whole genome shotgun (WGS) entry which is preliminary data.</text>
</comment>
<evidence type="ECO:0000313" key="3">
    <source>
        <dbReference type="Proteomes" id="UP000003704"/>
    </source>
</evidence>
<gene>
    <name evidence="2" type="ORF">WQQ_20590</name>
</gene>
<reference evidence="2 3" key="1">
    <citation type="journal article" date="2012" name="J. Bacteriol.">
        <title>Genome Sequence of n-Alkane-Degrading Hydrocarboniphaga effusa Strain AP103T (ATCC BAA-332T).</title>
        <authorList>
            <person name="Chang H.K."/>
            <person name="Zylstra G.J."/>
            <person name="Chae J.C."/>
        </authorList>
    </citation>
    <scope>NUCLEOTIDE SEQUENCE [LARGE SCALE GENOMIC DNA]</scope>
    <source>
        <strain evidence="2 3">AP103</strain>
    </source>
</reference>
<protein>
    <submittedName>
        <fullName evidence="2">Uncharacterized protein</fullName>
    </submittedName>
</protein>
<evidence type="ECO:0000313" key="2">
    <source>
        <dbReference type="EMBL" id="EIT71922.1"/>
    </source>
</evidence>
<feature type="compositionally biased region" description="Basic and acidic residues" evidence="1">
    <location>
        <begin position="33"/>
        <end position="42"/>
    </location>
</feature>
<dbReference type="RefSeq" id="WP_007185007.1">
    <property type="nucleotide sequence ID" value="NZ_AKGD01000001.1"/>
</dbReference>
<dbReference type="Proteomes" id="UP000003704">
    <property type="component" value="Unassembled WGS sequence"/>
</dbReference>
<proteinExistence type="predicted"/>
<dbReference type="AlphaFoldDB" id="I7ZJI1"/>
<organism evidence="2 3">
    <name type="scientific">Hydrocarboniphaga effusa AP103</name>
    <dbReference type="NCBI Taxonomy" id="1172194"/>
    <lineage>
        <taxon>Bacteria</taxon>
        <taxon>Pseudomonadati</taxon>
        <taxon>Pseudomonadota</taxon>
        <taxon>Gammaproteobacteria</taxon>
        <taxon>Nevskiales</taxon>
        <taxon>Nevskiaceae</taxon>
        <taxon>Hydrocarboniphaga</taxon>
    </lineage>
</organism>
<evidence type="ECO:0000256" key="1">
    <source>
        <dbReference type="SAM" id="MobiDB-lite"/>
    </source>
</evidence>
<sequence>MEDPQPYAELLARLVFEDREEEEPEQEPQWHGADCDCAMRGR</sequence>
<accession>I7ZJI1</accession>